<comment type="caution">
    <text evidence="4">The sequence shown here is derived from an EMBL/GenBank/DDBJ whole genome shotgun (WGS) entry which is preliminary data.</text>
</comment>
<accession>A0A6N6VTH0</accession>
<evidence type="ECO:0000259" key="2">
    <source>
        <dbReference type="Pfam" id="PF19830"/>
    </source>
</evidence>
<organism evidence="4 5">
    <name type="scientific">Silvanigrella paludirubra</name>
    <dbReference type="NCBI Taxonomy" id="2499159"/>
    <lineage>
        <taxon>Bacteria</taxon>
        <taxon>Pseudomonadati</taxon>
        <taxon>Bdellovibrionota</taxon>
        <taxon>Oligoflexia</taxon>
        <taxon>Silvanigrellales</taxon>
        <taxon>Silvanigrellaceae</taxon>
        <taxon>Silvanigrella</taxon>
    </lineage>
</organism>
<dbReference type="Proteomes" id="UP000437748">
    <property type="component" value="Unassembled WGS sequence"/>
</dbReference>
<feature type="transmembrane region" description="Helical" evidence="1">
    <location>
        <begin position="460"/>
        <end position="478"/>
    </location>
</feature>
<evidence type="ECO:0000313" key="4">
    <source>
        <dbReference type="EMBL" id="KAB8036530.1"/>
    </source>
</evidence>
<sequence>MKQIIFFRLLENIRKLKYSKFIFLLVSLIISLLVLKNQLNWLENNCTNSRYSPSCEMKNMRIYFFPILLFIMFYMLLFMDKLYFIFKKIFEKLGQLNDRRVFLISAAISSLLGVLIFYIRFSFLIINPKETLWLNSSDWLQNYLGGYVFQSVPWQFPFGVNNLLNYPIGTSVGYSDSIPILAFLFKILKPIWNPEYQYLGLWLFICYILQGFFSALLLKKWNMHIILKIICSFFLFLSPILLNRFAHITLNCHWIILAIFCIFLSRISSNMKLFYLTLVLLFSVWVHPYIVLMVIVFYIMFLLSMISLKEINLKYVFMNIIGVCFFTYFSWYLIGYFHLKGIYDSGFGVYSSNLNVFFNPLSRNVSQFINPLFTPSDKFEGFGYLGLGVLILIIPLFFQKKYNIKQCFDKKYIYLNISVFLLFLFSLLPIIKFFDFTILEIKFPEIILNIFGTFRSNGRYVWPMCYLIVLYVLLKWVLSNRSLSKKIIILFILFLIQLWDIYPLYKRIPFQSGNISYDEDYIKKWVSFVGDKKNLVFYPTSADILYKDFWYLTAKYGYTTNVGYFSRNDDSFMKKNEQNIFKIISDGNFDKNSVYYVLKSQKNLFKNIENNKNFTCQEIGSYYACKLVDN</sequence>
<feature type="transmembrane region" description="Helical" evidence="1">
    <location>
        <begin position="101"/>
        <end position="126"/>
    </location>
</feature>
<feature type="transmembrane region" description="Helical" evidence="1">
    <location>
        <begin position="487"/>
        <end position="505"/>
    </location>
</feature>
<dbReference type="RefSeq" id="WP_153421657.1">
    <property type="nucleotide sequence ID" value="NZ_WFLM01000006.1"/>
</dbReference>
<keyword evidence="5" id="KW-1185">Reference proteome</keyword>
<feature type="transmembrane region" description="Helical" evidence="1">
    <location>
        <begin position="248"/>
        <end position="267"/>
    </location>
</feature>
<feature type="transmembrane region" description="Helical" evidence="1">
    <location>
        <begin position="62"/>
        <end position="80"/>
    </location>
</feature>
<feature type="transmembrane region" description="Helical" evidence="1">
    <location>
        <begin position="21"/>
        <end position="42"/>
    </location>
</feature>
<dbReference type="OrthoDB" id="1814621at2"/>
<dbReference type="Pfam" id="PF19830">
    <property type="entry name" value="DUF6311"/>
    <property type="match status" value="1"/>
</dbReference>
<proteinExistence type="predicted"/>
<feature type="transmembrane region" description="Helical" evidence="1">
    <location>
        <begin position="381"/>
        <end position="400"/>
    </location>
</feature>
<feature type="transmembrane region" description="Helical" evidence="1">
    <location>
        <begin position="163"/>
        <end position="184"/>
    </location>
</feature>
<protein>
    <recommendedName>
        <fullName evidence="6">Glycosyltransferase RgtA/B/C/D-like domain-containing protein</fullName>
    </recommendedName>
</protein>
<gene>
    <name evidence="4" type="ORF">GCL60_15510</name>
</gene>
<feature type="transmembrane region" description="Helical" evidence="1">
    <location>
        <begin position="223"/>
        <end position="241"/>
    </location>
</feature>
<dbReference type="Pfam" id="PF25853">
    <property type="entry name" value="DUF6311_C"/>
    <property type="match status" value="1"/>
</dbReference>
<keyword evidence="1" id="KW-0472">Membrane</keyword>
<reference evidence="4 5" key="1">
    <citation type="submission" date="2019-10" db="EMBL/GenBank/DDBJ databases">
        <title>New species of Slilvanegrellaceae.</title>
        <authorList>
            <person name="Pitt A."/>
            <person name="Hahn M.W."/>
        </authorList>
    </citation>
    <scope>NUCLEOTIDE SEQUENCE [LARGE SCALE GENOMIC DNA]</scope>
    <source>
        <strain evidence="4 5">SP-Ram-0.45-NSY-1</strain>
    </source>
</reference>
<evidence type="ECO:0000313" key="5">
    <source>
        <dbReference type="Proteomes" id="UP000437748"/>
    </source>
</evidence>
<feature type="transmembrane region" description="Helical" evidence="1">
    <location>
        <begin position="412"/>
        <end position="434"/>
    </location>
</feature>
<feature type="transmembrane region" description="Helical" evidence="1">
    <location>
        <begin position="315"/>
        <end position="334"/>
    </location>
</feature>
<feature type="domain" description="DUF6311" evidence="3">
    <location>
        <begin position="525"/>
        <end position="626"/>
    </location>
</feature>
<dbReference type="AlphaFoldDB" id="A0A6N6VTH0"/>
<dbReference type="InterPro" id="IPR046278">
    <property type="entry name" value="DUF6311"/>
</dbReference>
<keyword evidence="1" id="KW-1133">Transmembrane helix</keyword>
<feature type="transmembrane region" description="Helical" evidence="1">
    <location>
        <begin position="273"/>
        <end position="303"/>
    </location>
</feature>
<feature type="transmembrane region" description="Helical" evidence="1">
    <location>
        <begin position="196"/>
        <end position="217"/>
    </location>
</feature>
<evidence type="ECO:0000256" key="1">
    <source>
        <dbReference type="SAM" id="Phobius"/>
    </source>
</evidence>
<dbReference type="EMBL" id="WFLM01000006">
    <property type="protein sequence ID" value="KAB8036530.1"/>
    <property type="molecule type" value="Genomic_DNA"/>
</dbReference>
<dbReference type="InterPro" id="IPR058671">
    <property type="entry name" value="DUF6311_C"/>
</dbReference>
<feature type="domain" description="DUF6311" evidence="2">
    <location>
        <begin position="111"/>
        <end position="501"/>
    </location>
</feature>
<evidence type="ECO:0008006" key="6">
    <source>
        <dbReference type="Google" id="ProtNLM"/>
    </source>
</evidence>
<evidence type="ECO:0000259" key="3">
    <source>
        <dbReference type="Pfam" id="PF25853"/>
    </source>
</evidence>
<name>A0A6N6VTH0_9BACT</name>
<keyword evidence="1" id="KW-0812">Transmembrane</keyword>